<organism evidence="1 2">
    <name type="scientific">Klebsiella oxytoca</name>
    <dbReference type="NCBI Taxonomy" id="571"/>
    <lineage>
        <taxon>Bacteria</taxon>
        <taxon>Pseudomonadati</taxon>
        <taxon>Pseudomonadota</taxon>
        <taxon>Gammaproteobacteria</taxon>
        <taxon>Enterobacterales</taxon>
        <taxon>Enterobacteriaceae</taxon>
        <taxon>Klebsiella/Raoultella group</taxon>
        <taxon>Klebsiella</taxon>
    </lineage>
</organism>
<accession>A0AAP2BSF0</accession>
<proteinExistence type="predicted"/>
<protein>
    <submittedName>
        <fullName evidence="1">Uncharacterized protein</fullName>
    </submittedName>
</protein>
<name>A0AAP2BSF0_KLEOX</name>
<keyword evidence="2" id="KW-1185">Reference proteome</keyword>
<evidence type="ECO:0000313" key="2">
    <source>
        <dbReference type="Proteomes" id="UP000673434"/>
    </source>
</evidence>
<dbReference type="EMBL" id="JAGKON010000125">
    <property type="protein sequence ID" value="MBQ0604715.1"/>
    <property type="molecule type" value="Genomic_DNA"/>
</dbReference>
<gene>
    <name evidence="1" type="ORF">J7S78_33730</name>
</gene>
<reference evidence="1 2" key="1">
    <citation type="submission" date="2021-03" db="EMBL/GenBank/DDBJ databases">
        <authorList>
            <person name="Stanton E."/>
        </authorList>
    </citation>
    <scope>NUCLEOTIDE SEQUENCE [LARGE SCALE GENOMIC DNA]</scope>
    <source>
        <strain evidence="1 2">2020EL-00037</strain>
    </source>
</reference>
<dbReference type="AlphaFoldDB" id="A0AAP2BSF0"/>
<dbReference type="Proteomes" id="UP000673434">
    <property type="component" value="Unassembled WGS sequence"/>
</dbReference>
<evidence type="ECO:0000313" key="1">
    <source>
        <dbReference type="EMBL" id="MBQ0604715.1"/>
    </source>
</evidence>
<dbReference type="RefSeq" id="WP_016807439.1">
    <property type="nucleotide sequence ID" value="NZ_CABGTQ010000002.1"/>
</dbReference>
<sequence length="89" mass="10068">MRGTQSRDAEVLYRKAQEYFDRISLGELSEQESKVLEALMQDGGIVCDSSRDDVVLSLQREYLAATTREEKNVVIQSLISVLAEDVSER</sequence>
<comment type="caution">
    <text evidence="1">The sequence shown here is derived from an EMBL/GenBank/DDBJ whole genome shotgun (WGS) entry which is preliminary data.</text>
</comment>